<keyword evidence="1" id="KW-1133">Transmembrane helix</keyword>
<comment type="caution">
    <text evidence="2">The sequence shown here is derived from an EMBL/GenBank/DDBJ whole genome shotgun (WGS) entry which is preliminary data.</text>
</comment>
<dbReference type="Proteomes" id="UP001633002">
    <property type="component" value="Unassembled WGS sequence"/>
</dbReference>
<keyword evidence="1" id="KW-0812">Transmembrane</keyword>
<protein>
    <submittedName>
        <fullName evidence="2">Uncharacterized protein</fullName>
    </submittedName>
</protein>
<dbReference type="PANTHER" id="PTHR36779:SF1">
    <property type="entry name" value="OS04G0600400 PROTEIN"/>
    <property type="match status" value="1"/>
</dbReference>
<keyword evidence="3" id="KW-1185">Reference proteome</keyword>
<reference evidence="2 3" key="1">
    <citation type="submission" date="2024-09" db="EMBL/GenBank/DDBJ databases">
        <title>Chromosome-scale assembly of Riccia sorocarpa.</title>
        <authorList>
            <person name="Paukszto L."/>
        </authorList>
    </citation>
    <scope>NUCLEOTIDE SEQUENCE [LARGE SCALE GENOMIC DNA]</scope>
    <source>
        <strain evidence="2">LP-2024</strain>
        <tissue evidence="2">Aerial parts of the thallus</tissue>
    </source>
</reference>
<evidence type="ECO:0000313" key="2">
    <source>
        <dbReference type="EMBL" id="KAL3701349.1"/>
    </source>
</evidence>
<evidence type="ECO:0000313" key="3">
    <source>
        <dbReference type="Proteomes" id="UP001633002"/>
    </source>
</evidence>
<gene>
    <name evidence="2" type="ORF">R1sor_019371</name>
</gene>
<keyword evidence="1" id="KW-0472">Membrane</keyword>
<accession>A0ABD3IE17</accession>
<dbReference type="EMBL" id="JBJQOH010000001">
    <property type="protein sequence ID" value="KAL3701349.1"/>
    <property type="molecule type" value="Genomic_DNA"/>
</dbReference>
<proteinExistence type="predicted"/>
<feature type="transmembrane region" description="Helical" evidence="1">
    <location>
        <begin position="6"/>
        <end position="26"/>
    </location>
</feature>
<organism evidence="2 3">
    <name type="scientific">Riccia sorocarpa</name>
    <dbReference type="NCBI Taxonomy" id="122646"/>
    <lineage>
        <taxon>Eukaryota</taxon>
        <taxon>Viridiplantae</taxon>
        <taxon>Streptophyta</taxon>
        <taxon>Embryophyta</taxon>
        <taxon>Marchantiophyta</taxon>
        <taxon>Marchantiopsida</taxon>
        <taxon>Marchantiidae</taxon>
        <taxon>Marchantiales</taxon>
        <taxon>Ricciaceae</taxon>
        <taxon>Riccia</taxon>
    </lineage>
</organism>
<sequence length="259" mass="29138">MMEEEFVYGVAAAVVILGAPLWHSIGECRKGRLVRVQLFRWWLCCGVFFLSSLLFSVLFGITGHLLANLPPPRTPLLSTECKIFSRGVDIRSTRVCEGILPHLSQGVRNLSAVPKYECSLDYYWTSVLEVEFKPHTTQSVVQVIEWPKQALPLNCRPSFGAAWRNMKAYEVNGKYPCTYYPADLKTVSIVGHETTDCKIKPPSFWASLKQFLFSSVHSETAVFTRSSKTMKLFNKVASSFGLGVRFKCSVPSRLISLRG</sequence>
<dbReference type="PANTHER" id="PTHR36779">
    <property type="entry name" value="OSJNBA0083N12.13 PROTEIN"/>
    <property type="match status" value="1"/>
</dbReference>
<feature type="transmembrane region" description="Helical" evidence="1">
    <location>
        <begin position="38"/>
        <end position="61"/>
    </location>
</feature>
<evidence type="ECO:0000256" key="1">
    <source>
        <dbReference type="SAM" id="Phobius"/>
    </source>
</evidence>
<dbReference type="AlphaFoldDB" id="A0ABD3IE17"/>
<name>A0ABD3IE17_9MARC</name>